<gene>
    <name evidence="7" type="primary">cdd</name>
    <name evidence="7" type="ORF">GcLGCM259_0574</name>
</gene>
<dbReference type="InterPro" id="IPR016193">
    <property type="entry name" value="Cytidine_deaminase-like"/>
</dbReference>
<dbReference type="Proteomes" id="UP000307000">
    <property type="component" value="Chromosome"/>
</dbReference>
<evidence type="ECO:0000256" key="5">
    <source>
        <dbReference type="SAM" id="MobiDB-lite"/>
    </source>
</evidence>
<dbReference type="InterPro" id="IPR050202">
    <property type="entry name" value="Cyt/Deoxycyt_deaminase"/>
</dbReference>
<sequence>MPSQPRAQEDPAQIPVPEGGQEERIWSRLHAAATAALDNAYVPYSNFQVGAAALSSDGRLVSGCNIENAAYGVTLCAECSMLGQLFATGGGTLAHFLCLGRPVGGQAELITPCGRCRQLLYEHRGNPLRIKTARGVCSIDELLPDAFGPQNLERTGHREPAGPGPARAGARTLPETPARQSAQQEEEQDGNGGL</sequence>
<evidence type="ECO:0000256" key="4">
    <source>
        <dbReference type="ARBA" id="ARBA00022833"/>
    </source>
</evidence>
<dbReference type="GO" id="GO:0055086">
    <property type="term" value="P:nucleobase-containing small molecule metabolic process"/>
    <property type="evidence" value="ECO:0007669"/>
    <property type="project" value="UniProtKB-ARBA"/>
</dbReference>
<dbReference type="PROSITE" id="PS00903">
    <property type="entry name" value="CYT_DCMP_DEAMINASES_1"/>
    <property type="match status" value="1"/>
</dbReference>
<organism evidence="7 8">
    <name type="scientific">Glutamicibacter creatinolyticus</name>
    <dbReference type="NCBI Taxonomy" id="162496"/>
    <lineage>
        <taxon>Bacteria</taxon>
        <taxon>Bacillati</taxon>
        <taxon>Actinomycetota</taxon>
        <taxon>Actinomycetes</taxon>
        <taxon>Micrococcales</taxon>
        <taxon>Micrococcaceae</taxon>
        <taxon>Glutamicibacter</taxon>
    </lineage>
</organism>
<dbReference type="GO" id="GO:0004126">
    <property type="term" value="F:cytidine deaminase activity"/>
    <property type="evidence" value="ECO:0007669"/>
    <property type="project" value="TreeGrafter"/>
</dbReference>
<dbReference type="GO" id="GO:0072527">
    <property type="term" value="P:pyrimidine-containing compound metabolic process"/>
    <property type="evidence" value="ECO:0007669"/>
    <property type="project" value="UniProtKB-ARBA"/>
</dbReference>
<dbReference type="NCBIfam" id="NF004064">
    <property type="entry name" value="PRK05578.1"/>
    <property type="match status" value="1"/>
</dbReference>
<protein>
    <submittedName>
        <fullName evidence="7">Cytidine deaminase</fullName>
    </submittedName>
</protein>
<feature type="domain" description="CMP/dCMP-type deaminase" evidence="6">
    <location>
        <begin position="24"/>
        <end position="150"/>
    </location>
</feature>
<evidence type="ECO:0000259" key="6">
    <source>
        <dbReference type="PROSITE" id="PS51747"/>
    </source>
</evidence>
<evidence type="ECO:0000256" key="2">
    <source>
        <dbReference type="ARBA" id="ARBA00022723"/>
    </source>
</evidence>
<reference evidence="7 8" key="1">
    <citation type="submission" date="2018-12" db="EMBL/GenBank/DDBJ databases">
        <title>Complete Genome Sequence of Glutamicibacter creatinolyticus strain LGCM259,isolated from an abscess of a 12-year-old mare in Italy.</title>
        <authorList>
            <person name="Santos R.G."/>
            <person name="Silva A.L."/>
            <person name="Seyffert N."/>
            <person name="Castro T.L.P."/>
            <person name="Attili A.R."/>
            <person name="Rifici C."/>
            <person name="Mazzullo G."/>
            <person name="Brenig B."/>
            <person name="Venanzi F."/>
            <person name="Azevedo V."/>
        </authorList>
    </citation>
    <scope>NUCLEOTIDE SEQUENCE [LARGE SCALE GENOMIC DNA]</scope>
    <source>
        <strain evidence="7 8">LGCM 259</strain>
    </source>
</reference>
<dbReference type="Pfam" id="PF00383">
    <property type="entry name" value="dCMP_cyt_deam_1"/>
    <property type="match status" value="1"/>
</dbReference>
<dbReference type="KEGG" id="gcr:GcLGCM259_0574"/>
<dbReference type="InterPro" id="IPR002125">
    <property type="entry name" value="CMP_dCMP_dom"/>
</dbReference>
<dbReference type="GO" id="GO:0005829">
    <property type="term" value="C:cytosol"/>
    <property type="evidence" value="ECO:0007669"/>
    <property type="project" value="TreeGrafter"/>
</dbReference>
<dbReference type="SUPFAM" id="SSF53927">
    <property type="entry name" value="Cytidine deaminase-like"/>
    <property type="match status" value="1"/>
</dbReference>
<keyword evidence="2" id="KW-0479">Metal-binding</keyword>
<dbReference type="PANTHER" id="PTHR11644:SF2">
    <property type="entry name" value="CYTIDINE DEAMINASE"/>
    <property type="match status" value="1"/>
</dbReference>
<evidence type="ECO:0000256" key="3">
    <source>
        <dbReference type="ARBA" id="ARBA00022801"/>
    </source>
</evidence>
<proteinExistence type="inferred from homology"/>
<dbReference type="PROSITE" id="PS51747">
    <property type="entry name" value="CYT_DCMP_DEAMINASES_2"/>
    <property type="match status" value="1"/>
</dbReference>
<accession>A0A5B7WQQ6</accession>
<dbReference type="Gene3D" id="3.40.140.10">
    <property type="entry name" value="Cytidine Deaminase, domain 2"/>
    <property type="match status" value="1"/>
</dbReference>
<dbReference type="GO" id="GO:0042802">
    <property type="term" value="F:identical protein binding"/>
    <property type="evidence" value="ECO:0007669"/>
    <property type="project" value="UniProtKB-ARBA"/>
</dbReference>
<dbReference type="InterPro" id="IPR016192">
    <property type="entry name" value="APOBEC/CMP_deaminase_Zn-bd"/>
</dbReference>
<comment type="similarity">
    <text evidence="1">Belongs to the cytidine and deoxycytidylate deaminase family.</text>
</comment>
<evidence type="ECO:0000313" key="7">
    <source>
        <dbReference type="EMBL" id="QCY46338.1"/>
    </source>
</evidence>
<keyword evidence="3" id="KW-0378">Hydrolase</keyword>
<dbReference type="EMBL" id="CP034412">
    <property type="protein sequence ID" value="QCY46338.1"/>
    <property type="molecule type" value="Genomic_DNA"/>
</dbReference>
<evidence type="ECO:0000256" key="1">
    <source>
        <dbReference type="ARBA" id="ARBA00006576"/>
    </source>
</evidence>
<evidence type="ECO:0000313" key="8">
    <source>
        <dbReference type="Proteomes" id="UP000307000"/>
    </source>
</evidence>
<dbReference type="GO" id="GO:0008270">
    <property type="term" value="F:zinc ion binding"/>
    <property type="evidence" value="ECO:0007669"/>
    <property type="project" value="InterPro"/>
</dbReference>
<keyword evidence="8" id="KW-1185">Reference proteome</keyword>
<feature type="compositionally biased region" description="Acidic residues" evidence="5">
    <location>
        <begin position="184"/>
        <end position="194"/>
    </location>
</feature>
<dbReference type="RefSeq" id="WP_342773583.1">
    <property type="nucleotide sequence ID" value="NZ_CP034412.1"/>
</dbReference>
<feature type="region of interest" description="Disordered" evidence="5">
    <location>
        <begin position="148"/>
        <end position="194"/>
    </location>
</feature>
<name>A0A5B7WQQ6_9MICC</name>
<keyword evidence="4" id="KW-0862">Zinc</keyword>
<dbReference type="PANTHER" id="PTHR11644">
    <property type="entry name" value="CYTIDINE DEAMINASE"/>
    <property type="match status" value="1"/>
</dbReference>
<dbReference type="CDD" id="cd01283">
    <property type="entry name" value="cytidine_deaminase"/>
    <property type="match status" value="1"/>
</dbReference>
<dbReference type="AlphaFoldDB" id="A0A5B7WQQ6"/>